<dbReference type="Proteomes" id="UP000054558">
    <property type="component" value="Unassembled WGS sequence"/>
</dbReference>
<feature type="compositionally biased region" description="Basic and acidic residues" evidence="6">
    <location>
        <begin position="329"/>
        <end position="371"/>
    </location>
</feature>
<dbReference type="InterPro" id="IPR003495">
    <property type="entry name" value="CobW/HypB/UreG_nucleotide-bd"/>
</dbReference>
<feature type="region of interest" description="Disordered" evidence="6">
    <location>
        <begin position="329"/>
        <end position="391"/>
    </location>
</feature>
<dbReference type="SUPFAM" id="SSF52540">
    <property type="entry name" value="P-loop containing nucleoside triphosphate hydrolases"/>
    <property type="match status" value="1"/>
</dbReference>
<evidence type="ECO:0000256" key="5">
    <source>
        <dbReference type="ARBA" id="ARBA00049117"/>
    </source>
</evidence>
<accession>A0A1Y1I9N4</accession>
<evidence type="ECO:0000313" key="8">
    <source>
        <dbReference type="EMBL" id="GAQ86672.1"/>
    </source>
</evidence>
<dbReference type="Gene3D" id="3.40.50.300">
    <property type="entry name" value="P-loop containing nucleotide triphosphate hydrolases"/>
    <property type="match status" value="1"/>
</dbReference>
<dbReference type="SUPFAM" id="SSF90002">
    <property type="entry name" value="Hypothetical protein YjiA, C-terminal domain"/>
    <property type="match status" value="1"/>
</dbReference>
<dbReference type="Pfam" id="PF07683">
    <property type="entry name" value="CobW_C"/>
    <property type="match status" value="1"/>
</dbReference>
<evidence type="ECO:0000313" key="9">
    <source>
        <dbReference type="Proteomes" id="UP000054558"/>
    </source>
</evidence>
<evidence type="ECO:0000256" key="6">
    <source>
        <dbReference type="SAM" id="MobiDB-lite"/>
    </source>
</evidence>
<dbReference type="AlphaFoldDB" id="A0A1Y1I9N4"/>
<organism evidence="8 9">
    <name type="scientific">Klebsormidium nitens</name>
    <name type="common">Green alga</name>
    <name type="synonym">Ulothrix nitens</name>
    <dbReference type="NCBI Taxonomy" id="105231"/>
    <lineage>
        <taxon>Eukaryota</taxon>
        <taxon>Viridiplantae</taxon>
        <taxon>Streptophyta</taxon>
        <taxon>Klebsormidiophyceae</taxon>
        <taxon>Klebsormidiales</taxon>
        <taxon>Klebsormidiaceae</taxon>
        <taxon>Klebsormidium</taxon>
    </lineage>
</organism>
<sequence length="510" mass="56633">MASHAATWRAGAVLSSALAAIGRKQMRSGREGLPACGRCSRPFTSFSSLSSARSQPLKGTALQAAFKQRKGGWRRLSGAFQTRASVADADTFVEGEAGEGFDLPPENRIPVTVITGYLGSGKTTLLNYILTADHGKRIAVIENEYGEIDIDGSLVASKQSGAEEIILLNNGCMCCTVRSDLVRMITDLVRTKKDKFDHVIVETTGLANPAPIIRTFYLEPDIADELYIDAVVTLVDAKHAERHINEVKPDGVVNEAVEQIAYADRIILNKIDLVNERELSSVRKTIERINSMAKVQQAVKGKVDLDYVLGVGGFDLERIEEAVDPKFLEEEPKSSHSHDHDHHDHDHEHHHDHEHAGDADDCTKCAEEGHSHNHGHHDHGHSHDHGHEHHDHVHDVGITSVSIVQDGELDIELVNDWLSDVLSYHSDDIYRMKGVLAIQGSKERFVFQGVHDLFEGTPERPWSKDEKRLSKIVFIGRELNEESLKNGFKNCLAEEKVRAHDPYHAVDARP</sequence>
<reference evidence="8 9" key="1">
    <citation type="journal article" date="2014" name="Nat. Commun.">
        <title>Klebsormidium flaccidum genome reveals primary factors for plant terrestrial adaptation.</title>
        <authorList>
            <person name="Hori K."/>
            <person name="Maruyama F."/>
            <person name="Fujisawa T."/>
            <person name="Togashi T."/>
            <person name="Yamamoto N."/>
            <person name="Seo M."/>
            <person name="Sato S."/>
            <person name="Yamada T."/>
            <person name="Mori H."/>
            <person name="Tajima N."/>
            <person name="Moriyama T."/>
            <person name="Ikeuchi M."/>
            <person name="Watanabe M."/>
            <person name="Wada H."/>
            <person name="Kobayashi K."/>
            <person name="Saito M."/>
            <person name="Masuda T."/>
            <person name="Sasaki-Sekimoto Y."/>
            <person name="Mashiguchi K."/>
            <person name="Awai K."/>
            <person name="Shimojima M."/>
            <person name="Masuda S."/>
            <person name="Iwai M."/>
            <person name="Nobusawa T."/>
            <person name="Narise T."/>
            <person name="Kondo S."/>
            <person name="Saito H."/>
            <person name="Sato R."/>
            <person name="Murakawa M."/>
            <person name="Ihara Y."/>
            <person name="Oshima-Yamada Y."/>
            <person name="Ohtaka K."/>
            <person name="Satoh M."/>
            <person name="Sonobe K."/>
            <person name="Ishii M."/>
            <person name="Ohtani R."/>
            <person name="Kanamori-Sato M."/>
            <person name="Honoki R."/>
            <person name="Miyazaki D."/>
            <person name="Mochizuki H."/>
            <person name="Umetsu J."/>
            <person name="Higashi K."/>
            <person name="Shibata D."/>
            <person name="Kamiya Y."/>
            <person name="Sato N."/>
            <person name="Nakamura Y."/>
            <person name="Tabata S."/>
            <person name="Ida S."/>
            <person name="Kurokawa K."/>
            <person name="Ohta H."/>
        </authorList>
    </citation>
    <scope>NUCLEOTIDE SEQUENCE [LARGE SCALE GENOMIC DNA]</scope>
    <source>
        <strain evidence="8 9">NIES-2285</strain>
    </source>
</reference>
<dbReference type="EMBL" id="DF237252">
    <property type="protein sequence ID" value="GAQ86672.1"/>
    <property type="molecule type" value="Genomic_DNA"/>
</dbReference>
<dbReference type="FunFam" id="3.40.50.300:FF:000778">
    <property type="entry name" value="GTP-binding protein YjiA"/>
    <property type="match status" value="1"/>
</dbReference>
<dbReference type="PANTHER" id="PTHR13748">
    <property type="entry name" value="COBW-RELATED"/>
    <property type="match status" value="1"/>
</dbReference>
<evidence type="ECO:0000256" key="3">
    <source>
        <dbReference type="ARBA" id="ARBA00023186"/>
    </source>
</evidence>
<evidence type="ECO:0000256" key="4">
    <source>
        <dbReference type="ARBA" id="ARBA00034320"/>
    </source>
</evidence>
<name>A0A1Y1I9N4_KLENI</name>
<keyword evidence="3" id="KW-0143">Chaperone</keyword>
<dbReference type="InterPro" id="IPR027417">
    <property type="entry name" value="P-loop_NTPase"/>
</dbReference>
<dbReference type="GO" id="GO:0000166">
    <property type="term" value="F:nucleotide binding"/>
    <property type="evidence" value="ECO:0007669"/>
    <property type="project" value="UniProtKB-KW"/>
</dbReference>
<feature type="domain" description="CobW C-terminal" evidence="7">
    <location>
        <begin position="398"/>
        <end position="492"/>
    </location>
</feature>
<gene>
    <name evidence="8" type="ORF">KFL_003030150</name>
</gene>
<evidence type="ECO:0000256" key="1">
    <source>
        <dbReference type="ARBA" id="ARBA00022741"/>
    </source>
</evidence>
<protein>
    <recommendedName>
        <fullName evidence="7">CobW C-terminal domain-containing protein</fullName>
    </recommendedName>
</protein>
<dbReference type="GO" id="GO:0005737">
    <property type="term" value="C:cytoplasm"/>
    <property type="evidence" value="ECO:0000318"/>
    <property type="project" value="GO_Central"/>
</dbReference>
<proteinExistence type="inferred from homology"/>
<dbReference type="OMA" id="HSQGFET"/>
<evidence type="ECO:0000259" key="7">
    <source>
        <dbReference type="SMART" id="SM00833"/>
    </source>
</evidence>
<dbReference type="Gene3D" id="3.30.1220.10">
    <property type="entry name" value="CobW-like, C-terminal domain"/>
    <property type="match status" value="1"/>
</dbReference>
<comment type="catalytic activity">
    <reaction evidence="5">
        <text>GTP + H2O = GDP + phosphate + H(+)</text>
        <dbReference type="Rhea" id="RHEA:19669"/>
        <dbReference type="ChEBI" id="CHEBI:15377"/>
        <dbReference type="ChEBI" id="CHEBI:15378"/>
        <dbReference type="ChEBI" id="CHEBI:37565"/>
        <dbReference type="ChEBI" id="CHEBI:43474"/>
        <dbReference type="ChEBI" id="CHEBI:58189"/>
    </reaction>
    <physiologicalReaction direction="left-to-right" evidence="5">
        <dbReference type="Rhea" id="RHEA:19670"/>
    </physiologicalReaction>
</comment>
<dbReference type="InterPro" id="IPR051316">
    <property type="entry name" value="Zinc-reg_GTPase_activator"/>
</dbReference>
<dbReference type="PANTHER" id="PTHR13748:SF62">
    <property type="entry name" value="COBW DOMAIN-CONTAINING PROTEIN"/>
    <property type="match status" value="1"/>
</dbReference>
<feature type="compositionally biased region" description="Basic and acidic residues" evidence="6">
    <location>
        <begin position="381"/>
        <end position="391"/>
    </location>
</feature>
<dbReference type="STRING" id="105231.A0A1Y1I9N4"/>
<dbReference type="InterPro" id="IPR011629">
    <property type="entry name" value="CobW-like_C"/>
</dbReference>
<dbReference type="GO" id="GO:0016787">
    <property type="term" value="F:hydrolase activity"/>
    <property type="evidence" value="ECO:0007669"/>
    <property type="project" value="UniProtKB-KW"/>
</dbReference>
<dbReference type="SMART" id="SM00833">
    <property type="entry name" value="CobW_C"/>
    <property type="match status" value="1"/>
</dbReference>
<evidence type="ECO:0000256" key="2">
    <source>
        <dbReference type="ARBA" id="ARBA00022801"/>
    </source>
</evidence>
<dbReference type="CDD" id="cd03112">
    <property type="entry name" value="CobW-like"/>
    <property type="match status" value="1"/>
</dbReference>
<comment type="similarity">
    <text evidence="4">Belongs to the SIMIBI class G3E GTPase family. ZNG1 subfamily.</text>
</comment>
<dbReference type="OrthoDB" id="258627at2759"/>
<keyword evidence="1" id="KW-0547">Nucleotide-binding</keyword>
<dbReference type="Pfam" id="PF02492">
    <property type="entry name" value="cobW"/>
    <property type="match status" value="1"/>
</dbReference>
<keyword evidence="2" id="KW-0378">Hydrolase</keyword>
<keyword evidence="9" id="KW-1185">Reference proteome</keyword>
<dbReference type="InterPro" id="IPR036627">
    <property type="entry name" value="CobW-likC_sf"/>
</dbReference>